<name>A0A922LAF6_DERFA</name>
<reference evidence="1" key="1">
    <citation type="submission" date="2013-05" db="EMBL/GenBank/DDBJ databases">
        <authorList>
            <person name="Yim A.K.Y."/>
            <person name="Chan T.F."/>
            <person name="Ji K.M."/>
            <person name="Liu X.Y."/>
            <person name="Zhou J.W."/>
            <person name="Li R.Q."/>
            <person name="Yang K.Y."/>
            <person name="Li J."/>
            <person name="Li M."/>
            <person name="Law P.T.W."/>
            <person name="Wu Y.L."/>
            <person name="Cai Z.L."/>
            <person name="Qin H."/>
            <person name="Bao Y."/>
            <person name="Leung R.K.K."/>
            <person name="Ng P.K.S."/>
            <person name="Zou J."/>
            <person name="Zhong X.J."/>
            <person name="Ran P.X."/>
            <person name="Zhong N.S."/>
            <person name="Liu Z.G."/>
            <person name="Tsui S.K.W."/>
        </authorList>
    </citation>
    <scope>NUCLEOTIDE SEQUENCE</scope>
    <source>
        <strain evidence="1">Derf</strain>
        <tissue evidence="1">Whole organism</tissue>
    </source>
</reference>
<accession>A0A922LAF6</accession>
<protein>
    <submittedName>
        <fullName evidence="1">Uncharacterized protein</fullName>
    </submittedName>
</protein>
<comment type="caution">
    <text evidence="1">The sequence shown here is derived from an EMBL/GenBank/DDBJ whole genome shotgun (WGS) entry which is preliminary data.</text>
</comment>
<dbReference type="EMBL" id="ASGP02000002">
    <property type="protein sequence ID" value="KAH9521065.1"/>
    <property type="molecule type" value="Genomic_DNA"/>
</dbReference>
<organism evidence="1 2">
    <name type="scientific">Dermatophagoides farinae</name>
    <name type="common">American house dust mite</name>
    <dbReference type="NCBI Taxonomy" id="6954"/>
    <lineage>
        <taxon>Eukaryota</taxon>
        <taxon>Metazoa</taxon>
        <taxon>Ecdysozoa</taxon>
        <taxon>Arthropoda</taxon>
        <taxon>Chelicerata</taxon>
        <taxon>Arachnida</taxon>
        <taxon>Acari</taxon>
        <taxon>Acariformes</taxon>
        <taxon>Sarcoptiformes</taxon>
        <taxon>Astigmata</taxon>
        <taxon>Psoroptidia</taxon>
        <taxon>Analgoidea</taxon>
        <taxon>Pyroglyphidae</taxon>
        <taxon>Dermatophagoidinae</taxon>
        <taxon>Dermatophagoides</taxon>
    </lineage>
</organism>
<reference evidence="1" key="2">
    <citation type="journal article" date="2022" name="Res Sq">
        <title>Comparative Genomics Reveals Insights into the Divergent Evolution of Astigmatic Mites and Household Pest Adaptations.</title>
        <authorList>
            <person name="Xiong Q."/>
            <person name="Wan A.T.-Y."/>
            <person name="Liu X.-Y."/>
            <person name="Fung C.S.-H."/>
            <person name="Xiao X."/>
            <person name="Malainual N."/>
            <person name="Hou J."/>
            <person name="Wang L."/>
            <person name="Wang M."/>
            <person name="Yang K."/>
            <person name="Cui Y."/>
            <person name="Leung E."/>
            <person name="Nong W."/>
            <person name="Shin S.-K."/>
            <person name="Au S."/>
            <person name="Jeong K.Y."/>
            <person name="Chew F.T."/>
            <person name="Hui J."/>
            <person name="Leung T.F."/>
            <person name="Tungtrongchitr A."/>
            <person name="Zhong N."/>
            <person name="Liu Z."/>
            <person name="Tsui S."/>
        </authorList>
    </citation>
    <scope>NUCLEOTIDE SEQUENCE</scope>
    <source>
        <strain evidence="1">Derf</strain>
        <tissue evidence="1">Whole organism</tissue>
    </source>
</reference>
<gene>
    <name evidence="1" type="ORF">DERF_004744</name>
</gene>
<dbReference type="AlphaFoldDB" id="A0A922LAF6"/>
<keyword evidence="2" id="KW-1185">Reference proteome</keyword>
<dbReference type="Proteomes" id="UP000790347">
    <property type="component" value="Unassembled WGS sequence"/>
</dbReference>
<evidence type="ECO:0000313" key="1">
    <source>
        <dbReference type="EMBL" id="KAH9521065.1"/>
    </source>
</evidence>
<proteinExistence type="predicted"/>
<evidence type="ECO:0000313" key="2">
    <source>
        <dbReference type="Proteomes" id="UP000790347"/>
    </source>
</evidence>
<sequence>MFSSLSTVVNLLFPTNKLGHYLHDLHLKRDLEKSNNSWLMWSYHWKSVVAVVVTAHKLDEAFGKHEWFKNLNALQKYCELITMNQYRRHPLPDDH</sequence>